<feature type="compositionally biased region" description="Basic and acidic residues" evidence="1">
    <location>
        <begin position="432"/>
        <end position="448"/>
    </location>
</feature>
<dbReference type="SUPFAM" id="SSF51126">
    <property type="entry name" value="Pectin lyase-like"/>
    <property type="match status" value="1"/>
</dbReference>
<protein>
    <submittedName>
        <fullName evidence="4">Filamentous hemagglutinin family N-terminal domain</fullName>
    </submittedName>
</protein>
<feature type="domain" description="Filamentous haemagglutinin FhaB/tRNA nuclease CdiA-like TPS" evidence="3">
    <location>
        <begin position="40"/>
        <end position="160"/>
    </location>
</feature>
<dbReference type="InterPro" id="IPR008638">
    <property type="entry name" value="FhaB/CdiA-like_TPS"/>
</dbReference>
<feature type="compositionally biased region" description="Low complexity" evidence="1">
    <location>
        <begin position="466"/>
        <end position="479"/>
    </location>
</feature>
<evidence type="ECO:0000259" key="3">
    <source>
        <dbReference type="SMART" id="SM00912"/>
    </source>
</evidence>
<dbReference type="KEGG" id="pdio:PDMSB3_2598"/>
<keyword evidence="5" id="KW-1185">Reference proteome</keyword>
<dbReference type="Pfam" id="PF05860">
    <property type="entry name" value="TPS"/>
    <property type="match status" value="1"/>
</dbReference>
<dbReference type="NCBIfam" id="TIGR01901">
    <property type="entry name" value="adhes_NPXG"/>
    <property type="match status" value="1"/>
</dbReference>
<dbReference type="EMBL" id="LR699553">
    <property type="protein sequence ID" value="VVD29054.1"/>
    <property type="molecule type" value="Genomic_DNA"/>
</dbReference>
<dbReference type="InterPro" id="IPR012334">
    <property type="entry name" value="Pectin_lyas_fold"/>
</dbReference>
<feature type="chain" id="PRO_5024831822" evidence="2">
    <location>
        <begin position="26"/>
        <end position="520"/>
    </location>
</feature>
<evidence type="ECO:0000256" key="2">
    <source>
        <dbReference type="SAM" id="SignalP"/>
    </source>
</evidence>
<reference evidence="4 5" key="1">
    <citation type="submission" date="2019-08" db="EMBL/GenBank/DDBJ databases">
        <authorList>
            <person name="Herpell B J."/>
        </authorList>
    </citation>
    <scope>NUCLEOTIDE SEQUENCE [LARGE SCALE GENOMIC DNA]</scope>
    <source>
        <strain evidence="5">Msb3</strain>
    </source>
</reference>
<dbReference type="Proteomes" id="UP000325811">
    <property type="component" value="Chromosome I"/>
</dbReference>
<sequence length="520" mass="54776">MIKHRLKALNLAALTAMATAGSAMAAGVVANGGQTQVNAVGNTPVVNIAGPNGSGISRNTFSNFDVDRNGVVFNNLTATGASRLAGQLAANANLQGNAARVIVADVTSAQASKLNGAMEVAGAPAHLLIANAAGISANGATTVNVPMLTLAAAGFNPRADSPLALSVDKTRATPATIQIDGDGIDVGAGQLNLLSRATVVNGAVKGWSINSQNGTDFDGDANGNFAGKLTYTSATPSQKLGVALDVSALGGMYANKIVLEGSEFGLGVNNAGLIKGGDGGVAIQMFGADIQNAPYSVVATNGYSAVGRVKGNDASYVLQDADHMQREMVNFQQLKQVLKTGMDNMDAARGWTPEVEAKLTESQKLARLADLVKQGQQQFADEPARNAAIGEERARAEAARQAAEAQARAEQEARDRAQQQADAQRQAAEQQARAEYEARMQQEARDRAQQQADAARMEQEARDRAQQQADAQRQAAEQQARAEYEARMQQQWYADYETRMLQQARDYADQQQVMRDSAAL</sequence>
<dbReference type="InterPro" id="IPR011050">
    <property type="entry name" value="Pectin_lyase_fold/virulence"/>
</dbReference>
<evidence type="ECO:0000313" key="4">
    <source>
        <dbReference type="EMBL" id="VVD29054.1"/>
    </source>
</evidence>
<accession>A0A5Q4ZGZ4</accession>
<feature type="compositionally biased region" description="Basic and acidic residues" evidence="1">
    <location>
        <begin position="455"/>
        <end position="465"/>
    </location>
</feature>
<dbReference type="AlphaFoldDB" id="A0A5Q4ZGZ4"/>
<dbReference type="Gene3D" id="2.160.20.10">
    <property type="entry name" value="Single-stranded right-handed beta-helix, Pectin lyase-like"/>
    <property type="match status" value="1"/>
</dbReference>
<feature type="compositionally biased region" description="Low complexity" evidence="1">
    <location>
        <begin position="418"/>
        <end position="431"/>
    </location>
</feature>
<dbReference type="RefSeq" id="WP_165186262.1">
    <property type="nucleotide sequence ID" value="NZ_LR699553.1"/>
</dbReference>
<dbReference type="SMART" id="SM00912">
    <property type="entry name" value="Haemagg_act"/>
    <property type="match status" value="1"/>
</dbReference>
<feature type="signal peptide" evidence="2">
    <location>
        <begin position="1"/>
        <end position="25"/>
    </location>
</feature>
<keyword evidence="2" id="KW-0732">Signal</keyword>
<name>A0A5Q4ZGZ4_9BURK</name>
<evidence type="ECO:0000313" key="5">
    <source>
        <dbReference type="Proteomes" id="UP000325811"/>
    </source>
</evidence>
<proteinExistence type="predicted"/>
<feature type="region of interest" description="Disordered" evidence="1">
    <location>
        <begin position="391"/>
        <end position="486"/>
    </location>
</feature>
<feature type="compositionally biased region" description="Basic and acidic residues" evidence="1">
    <location>
        <begin position="407"/>
        <end position="417"/>
    </location>
</feature>
<gene>
    <name evidence="4" type="ORF">PDMSB3_2598</name>
</gene>
<organism evidence="4 5">
    <name type="scientific">Paraburkholderia dioscoreae</name>
    <dbReference type="NCBI Taxonomy" id="2604047"/>
    <lineage>
        <taxon>Bacteria</taxon>
        <taxon>Pseudomonadati</taxon>
        <taxon>Pseudomonadota</taxon>
        <taxon>Betaproteobacteria</taxon>
        <taxon>Burkholderiales</taxon>
        <taxon>Burkholderiaceae</taxon>
        <taxon>Paraburkholderia</taxon>
    </lineage>
</organism>
<evidence type="ECO:0000256" key="1">
    <source>
        <dbReference type="SAM" id="MobiDB-lite"/>
    </source>
</evidence>